<evidence type="ECO:0000313" key="3">
    <source>
        <dbReference type="EMBL" id="MBA9076709.1"/>
    </source>
</evidence>
<evidence type="ECO:0000259" key="2">
    <source>
        <dbReference type="Pfam" id="PF00535"/>
    </source>
</evidence>
<reference evidence="3 4" key="1">
    <citation type="submission" date="2020-08" db="EMBL/GenBank/DDBJ databases">
        <title>Genomic Encyclopedia of Type Strains, Phase IV (KMG-IV): sequencing the most valuable type-strain genomes for metagenomic binning, comparative biology and taxonomic classification.</title>
        <authorList>
            <person name="Goeker M."/>
        </authorList>
    </citation>
    <scope>NUCLEOTIDE SEQUENCE [LARGE SCALE GENOMIC DNA]</scope>
    <source>
        <strain evidence="3 4">DSM 29854</strain>
    </source>
</reference>
<dbReference type="InterPro" id="IPR029044">
    <property type="entry name" value="Nucleotide-diphossugar_trans"/>
</dbReference>
<feature type="transmembrane region" description="Helical" evidence="1">
    <location>
        <begin position="321"/>
        <end position="338"/>
    </location>
</feature>
<dbReference type="PANTHER" id="PTHR43179:SF7">
    <property type="entry name" value="RHAMNOSYLTRANSFERASE WBBL"/>
    <property type="match status" value="1"/>
</dbReference>
<feature type="transmembrane region" description="Helical" evidence="1">
    <location>
        <begin position="350"/>
        <end position="369"/>
    </location>
</feature>
<feature type="domain" description="Glycosyltransferase 2-like" evidence="2">
    <location>
        <begin position="5"/>
        <end position="125"/>
    </location>
</feature>
<dbReference type="RefSeq" id="WP_182512467.1">
    <property type="nucleotide sequence ID" value="NZ_JACJIQ010000004.1"/>
</dbReference>
<accession>A0A839GIX9</accession>
<organism evidence="3 4">
    <name type="scientific">Rufibacter quisquiliarum</name>
    <dbReference type="NCBI Taxonomy" id="1549639"/>
    <lineage>
        <taxon>Bacteria</taxon>
        <taxon>Pseudomonadati</taxon>
        <taxon>Bacteroidota</taxon>
        <taxon>Cytophagia</taxon>
        <taxon>Cytophagales</taxon>
        <taxon>Hymenobacteraceae</taxon>
        <taxon>Rufibacter</taxon>
    </lineage>
</organism>
<dbReference type="SUPFAM" id="SSF53448">
    <property type="entry name" value="Nucleotide-diphospho-sugar transferases"/>
    <property type="match status" value="1"/>
</dbReference>
<sequence length="638" mass="71864">MKDLSVIIVNYNVSYFLEQCLLSVRKAVQGLEVEVFVVDNNSVDGSVEMVQRRFPEVLLLANKENLGFSKANNQAMRQAQGKYVLLLNPDTVVEEDTFRKCFQFMEERPGAGALGVKMMDGTGQFLPESKRGLPTPWVAFCKVFGLAALFPKSSLFNRYHLGHLPQDEVSQIDILAGAFMFMRAEALQKVGLLDETFFMYGEDIDLSYRIKEGGYGVYYFPETRIIHYKGESTRKTSVNYVFMFYRAMMIFAEKHFSGRQGRLYTFLIRLAIYLRALLAIVSRGLAWLLPVLLDGLCLVVGAWLGARLVPAPLPLEVSPTWLVYFGLWLGAAFFSGAYDSPPSLYRLVRGMLWGSILLMAFSSVVSLIGETNKKHLLAAVLIGLAGMTLWRLLWHYKQYGHWRFGEAKAKRIAVVGSAKEVKRAAQLLRQAGAQEPVTQLAPQHSAADLRQIKEVIDIYKINELIFCGKDLAVSQIIEWMVQIHNSAVEFKILPENSAYIIGSSSKNTRGDYYALHIEVNLLNPYHRRNKAILNTLMGGLLLVLSPLLIWRLKSPKQFYKNAFASLVGLYQWVGLKATATSETKPAVFSPVDRITAERISSSAARQVEVVYAKEYTAFSDLAIVLKNLRQLDKRPATQ</sequence>
<dbReference type="AlphaFoldDB" id="A0A839GIX9"/>
<feature type="transmembrane region" description="Helical" evidence="1">
    <location>
        <begin position="531"/>
        <end position="550"/>
    </location>
</feature>
<dbReference type="CDD" id="cd04186">
    <property type="entry name" value="GT_2_like_c"/>
    <property type="match status" value="1"/>
</dbReference>
<evidence type="ECO:0000256" key="1">
    <source>
        <dbReference type="SAM" id="Phobius"/>
    </source>
</evidence>
<keyword evidence="1" id="KW-1133">Transmembrane helix</keyword>
<dbReference type="GO" id="GO:0016740">
    <property type="term" value="F:transferase activity"/>
    <property type="evidence" value="ECO:0007669"/>
    <property type="project" value="UniProtKB-KW"/>
</dbReference>
<dbReference type="Proteomes" id="UP000563094">
    <property type="component" value="Unassembled WGS sequence"/>
</dbReference>
<keyword evidence="4" id="KW-1185">Reference proteome</keyword>
<proteinExistence type="predicted"/>
<protein>
    <submittedName>
        <fullName evidence="3">GT2 family glycosyltransferase</fullName>
    </submittedName>
</protein>
<keyword evidence="1" id="KW-0472">Membrane</keyword>
<evidence type="ECO:0000313" key="4">
    <source>
        <dbReference type="Proteomes" id="UP000563094"/>
    </source>
</evidence>
<name>A0A839GIX9_9BACT</name>
<gene>
    <name evidence="3" type="ORF">FHS90_001415</name>
</gene>
<dbReference type="Pfam" id="PF00535">
    <property type="entry name" value="Glycos_transf_2"/>
    <property type="match status" value="1"/>
</dbReference>
<feature type="transmembrane region" description="Helical" evidence="1">
    <location>
        <begin position="287"/>
        <end position="309"/>
    </location>
</feature>
<dbReference type="PANTHER" id="PTHR43179">
    <property type="entry name" value="RHAMNOSYLTRANSFERASE WBBL"/>
    <property type="match status" value="1"/>
</dbReference>
<keyword evidence="3" id="KW-0808">Transferase</keyword>
<dbReference type="EMBL" id="JACJIQ010000004">
    <property type="protein sequence ID" value="MBA9076709.1"/>
    <property type="molecule type" value="Genomic_DNA"/>
</dbReference>
<comment type="caution">
    <text evidence="3">The sequence shown here is derived from an EMBL/GenBank/DDBJ whole genome shotgun (WGS) entry which is preliminary data.</text>
</comment>
<dbReference type="Gene3D" id="3.90.550.10">
    <property type="entry name" value="Spore Coat Polysaccharide Biosynthesis Protein SpsA, Chain A"/>
    <property type="match status" value="1"/>
</dbReference>
<feature type="transmembrane region" description="Helical" evidence="1">
    <location>
        <begin position="376"/>
        <end position="394"/>
    </location>
</feature>
<keyword evidence="1" id="KW-0812">Transmembrane</keyword>
<dbReference type="InterPro" id="IPR001173">
    <property type="entry name" value="Glyco_trans_2-like"/>
</dbReference>